<dbReference type="KEGG" id="mpd:MCP_2610"/>
<dbReference type="PANTHER" id="PTHR43243">
    <property type="entry name" value="INNER MEMBRANE TRANSPORTER YGJI-RELATED"/>
    <property type="match status" value="1"/>
</dbReference>
<feature type="transmembrane region" description="Helical" evidence="6">
    <location>
        <begin position="159"/>
        <end position="176"/>
    </location>
</feature>
<keyword evidence="5 6" id="KW-0472">Membrane</keyword>
<dbReference type="PANTHER" id="PTHR43243:SF4">
    <property type="entry name" value="CATIONIC AMINO ACID TRANSPORTER 4"/>
    <property type="match status" value="1"/>
</dbReference>
<feature type="transmembrane region" description="Helical" evidence="6">
    <location>
        <begin position="65"/>
        <end position="84"/>
    </location>
</feature>
<evidence type="ECO:0000313" key="7">
    <source>
        <dbReference type="EMBL" id="BAI62682.1"/>
    </source>
</evidence>
<feature type="transmembrane region" description="Helical" evidence="6">
    <location>
        <begin position="380"/>
        <end position="401"/>
    </location>
</feature>
<keyword evidence="2" id="KW-0813">Transport</keyword>
<feature type="transmembrane region" description="Helical" evidence="6">
    <location>
        <begin position="120"/>
        <end position="139"/>
    </location>
</feature>
<dbReference type="STRING" id="304371.MCP_2610"/>
<feature type="transmembrane region" description="Helical" evidence="6">
    <location>
        <begin position="303"/>
        <end position="326"/>
    </location>
</feature>
<dbReference type="EMBL" id="AP011532">
    <property type="protein sequence ID" value="BAI62682.1"/>
    <property type="molecule type" value="Genomic_DNA"/>
</dbReference>
<dbReference type="GO" id="GO:0016020">
    <property type="term" value="C:membrane"/>
    <property type="evidence" value="ECO:0007669"/>
    <property type="project" value="UniProtKB-SubCell"/>
</dbReference>
<feature type="transmembrane region" description="Helical" evidence="6">
    <location>
        <begin position="188"/>
        <end position="205"/>
    </location>
</feature>
<dbReference type="PIRSF" id="PIRSF006060">
    <property type="entry name" value="AA_transporter"/>
    <property type="match status" value="1"/>
</dbReference>
<dbReference type="GO" id="GO:0015171">
    <property type="term" value="F:amino acid transmembrane transporter activity"/>
    <property type="evidence" value="ECO:0007669"/>
    <property type="project" value="TreeGrafter"/>
</dbReference>
<comment type="subcellular location">
    <subcellularLocation>
        <location evidence="1">Membrane</location>
        <topology evidence="1">Multi-pass membrane protein</topology>
    </subcellularLocation>
</comment>
<proteinExistence type="predicted"/>
<dbReference type="eggNOG" id="arCOG00009">
    <property type="taxonomic scope" value="Archaea"/>
</dbReference>
<evidence type="ECO:0000256" key="4">
    <source>
        <dbReference type="ARBA" id="ARBA00022989"/>
    </source>
</evidence>
<dbReference type="InParanoid" id="D1Z1W0"/>
<reference evidence="8" key="3">
    <citation type="journal article" date="2011" name="PLoS ONE">
        <title>Genome sequence of a mesophilic hydrogenotrophic methanogen Methanocella paludicola, the first cultivated representative of the order Methanocellales.</title>
        <authorList>
            <person name="Sakai S."/>
            <person name="Takaki Y."/>
            <person name="Shimamura S."/>
            <person name="Sekine M."/>
            <person name="Tajima T."/>
            <person name="Kosugi H."/>
            <person name="Ichikawa N."/>
            <person name="Tasumi E."/>
            <person name="Hiraki A.T."/>
            <person name="Shimizu A."/>
            <person name="Kato Y."/>
            <person name="Nishiko R."/>
            <person name="Mori K."/>
            <person name="Fujita N."/>
            <person name="Imachi H."/>
            <person name="Takai K."/>
        </authorList>
    </citation>
    <scope>NUCLEOTIDE SEQUENCE [LARGE SCALE GENOMIC DNA]</scope>
    <source>
        <strain evidence="8">DSM 17711 / JCM 13418 / NBRC 101707 / SANAE</strain>
    </source>
</reference>
<dbReference type="Proteomes" id="UP000001882">
    <property type="component" value="Chromosome"/>
</dbReference>
<keyword evidence="3 6" id="KW-0812">Transmembrane</keyword>
<feature type="transmembrane region" description="Helical" evidence="6">
    <location>
        <begin position="259"/>
        <end position="283"/>
    </location>
</feature>
<evidence type="ECO:0000256" key="5">
    <source>
        <dbReference type="ARBA" id="ARBA00023136"/>
    </source>
</evidence>
<evidence type="ECO:0000256" key="3">
    <source>
        <dbReference type="ARBA" id="ARBA00022692"/>
    </source>
</evidence>
<protein>
    <submittedName>
        <fullName evidence="7">Amino acid transporter</fullName>
    </submittedName>
</protein>
<dbReference type="Gene3D" id="1.20.1740.10">
    <property type="entry name" value="Amino acid/polyamine transporter I"/>
    <property type="match status" value="1"/>
</dbReference>
<sequence length="474" mass="50561">MVFPLIAELFRTKSVDQLKETAEKRGLKKALGPLDITLMGIGAIIGAGIFVLTGVAAANYAGPGIVLSFIISAFACVLVALIYSELASMVPVAGSTYTYTYAALGEVVAWVVGWDLILEYFFAVCMVSSGWSGYMVGIFRSAGIALPQYLAASPDAGGLINVPAMFIPLLIGFLLIRGTKESATVNRIIVFVKLAVIFIFIVLAVPKVDPANWTPFLPYGFQGVMAGAAIIFTAFLGFDAMSTTAEESGNPGRDLPIGIIGSLLICTALYVAVSGLLTGLVPYTELNNPEPVAYALSAVGYRLGSAIVAVGAIAGITTVLLVMMYGQTRIVFAMSRDGFLPDWVGRLHPKYGTPYMVTAVSAGAAAIVAGLVPIRILAELVNIGTLFAFILSAIGVFILRYKLPDLPRPFKAPAIHIVAPLAVIMCAVLMLMLPLATWVRFLLWFSFGLIIYFGYGYRHSRLSKEKAVELVSKK</sequence>
<feature type="transmembrane region" description="Helical" evidence="6">
    <location>
        <begin position="355"/>
        <end position="374"/>
    </location>
</feature>
<gene>
    <name evidence="7" type="ordered locus">MCP_2610</name>
</gene>
<reference evidence="7 8" key="2">
    <citation type="journal article" date="2008" name="Int. J. Syst. Evol. Microbiol.">
        <title>Methanocella paludicola gen. nov., sp. nov., a methane-producing archaeon, the first isolate of the lineage 'Rice Cluster I', and proposal of the new archaeal order Methanocellales ord. nov.</title>
        <authorList>
            <person name="Sakai S."/>
            <person name="Imachi H."/>
            <person name="Hanada S."/>
            <person name="Ohashi A."/>
            <person name="Harada H."/>
            <person name="Kamagata Y."/>
        </authorList>
    </citation>
    <scope>NUCLEOTIDE SEQUENCE [LARGE SCALE GENOMIC DNA]</scope>
    <source>
        <strain evidence="8">DSM 17711 / JCM 13418 / NBRC 101707 / SANAE</strain>
    </source>
</reference>
<reference evidence="7 8" key="1">
    <citation type="journal article" date="2007" name="Appl. Environ. Microbiol.">
        <title>Isolation of key methanogens for global methane emission from rice paddy fields: a novel isolate affiliated with the clone cluster rice cluster I.</title>
        <authorList>
            <person name="Sakai S."/>
            <person name="Imachi H."/>
            <person name="Sekiguchi Y."/>
            <person name="Ohashi A."/>
            <person name="Harada H."/>
            <person name="Kamagata Y."/>
        </authorList>
    </citation>
    <scope>NUCLEOTIDE SEQUENCE [LARGE SCALE GENOMIC DNA]</scope>
    <source>
        <strain evidence="8">DSM 17711 / JCM 13418 / NBRC 101707 / SANAE</strain>
    </source>
</reference>
<dbReference type="InterPro" id="IPR002293">
    <property type="entry name" value="AA/rel_permease1"/>
</dbReference>
<keyword evidence="8" id="KW-1185">Reference proteome</keyword>
<evidence type="ECO:0000256" key="1">
    <source>
        <dbReference type="ARBA" id="ARBA00004141"/>
    </source>
</evidence>
<dbReference type="GeneID" id="8682693"/>
<feature type="transmembrane region" description="Helical" evidence="6">
    <location>
        <begin position="36"/>
        <end position="58"/>
    </location>
</feature>
<dbReference type="AlphaFoldDB" id="D1Z1W0"/>
<dbReference type="OrthoDB" id="43026at2157"/>
<accession>D1Z1W0</accession>
<evidence type="ECO:0000256" key="6">
    <source>
        <dbReference type="SAM" id="Phobius"/>
    </source>
</evidence>
<feature type="transmembrane region" description="Helical" evidence="6">
    <location>
        <begin position="96"/>
        <end position="113"/>
    </location>
</feature>
<feature type="transmembrane region" description="Helical" evidence="6">
    <location>
        <begin position="217"/>
        <end position="238"/>
    </location>
</feature>
<name>D1Z1W0_METPS</name>
<dbReference type="FunCoup" id="D1Z1W0">
    <property type="interactions" value="17"/>
</dbReference>
<keyword evidence="4 6" id="KW-1133">Transmembrane helix</keyword>
<dbReference type="Pfam" id="PF13520">
    <property type="entry name" value="AA_permease_2"/>
    <property type="match status" value="1"/>
</dbReference>
<dbReference type="PATRIC" id="fig|304371.9.peg.2667"/>
<evidence type="ECO:0000256" key="2">
    <source>
        <dbReference type="ARBA" id="ARBA00022448"/>
    </source>
</evidence>
<feature type="transmembrane region" description="Helical" evidence="6">
    <location>
        <begin position="438"/>
        <end position="457"/>
    </location>
</feature>
<evidence type="ECO:0000313" key="8">
    <source>
        <dbReference type="Proteomes" id="UP000001882"/>
    </source>
</evidence>
<feature type="transmembrane region" description="Helical" evidence="6">
    <location>
        <begin position="413"/>
        <end position="432"/>
    </location>
</feature>
<dbReference type="RefSeq" id="WP_012901356.1">
    <property type="nucleotide sequence ID" value="NC_013665.1"/>
</dbReference>
<organism evidence="7 8">
    <name type="scientific">Methanocella paludicola (strain DSM 17711 / JCM 13418 / NBRC 101707 / SANAE)</name>
    <dbReference type="NCBI Taxonomy" id="304371"/>
    <lineage>
        <taxon>Archaea</taxon>
        <taxon>Methanobacteriati</taxon>
        <taxon>Methanobacteriota</taxon>
        <taxon>Stenosarchaea group</taxon>
        <taxon>Methanomicrobia</taxon>
        <taxon>Methanocellales</taxon>
        <taxon>Methanocellaceae</taxon>
        <taxon>Methanocella</taxon>
    </lineage>
</organism>